<dbReference type="RefSeq" id="WP_030249969.1">
    <property type="nucleotide sequence ID" value="NZ_JBHEZZ010000006.1"/>
</dbReference>
<name>A0ABV6UM40_9ACTN</name>
<evidence type="ECO:0000256" key="11">
    <source>
        <dbReference type="PROSITE-ProRule" id="PRU00703"/>
    </source>
</evidence>
<dbReference type="InterPro" id="IPR001926">
    <property type="entry name" value="TrpB-like_PALP"/>
</dbReference>
<reference evidence="14 15" key="1">
    <citation type="submission" date="2024-09" db="EMBL/GenBank/DDBJ databases">
        <authorList>
            <person name="Lee S.D."/>
        </authorList>
    </citation>
    <scope>NUCLEOTIDE SEQUENCE [LARGE SCALE GENOMIC DNA]</scope>
    <source>
        <strain evidence="14 15">N1-5</strain>
    </source>
</reference>
<keyword evidence="7 14" id="KW-0456">Lyase</keyword>
<comment type="similarity">
    <text evidence="3">Belongs to the cysteine synthase/cystathionine beta-synthase family.</text>
</comment>
<feature type="domain" description="CBS" evidence="13">
    <location>
        <begin position="413"/>
        <end position="467"/>
    </location>
</feature>
<evidence type="ECO:0000256" key="6">
    <source>
        <dbReference type="ARBA" id="ARBA00023122"/>
    </source>
</evidence>
<gene>
    <name evidence="14" type="ORF">ACEZDJ_14620</name>
</gene>
<evidence type="ECO:0000313" key="14">
    <source>
        <dbReference type="EMBL" id="MFC1402518.1"/>
    </source>
</evidence>
<evidence type="ECO:0000313" key="15">
    <source>
        <dbReference type="Proteomes" id="UP001592528"/>
    </source>
</evidence>
<proteinExistence type="inferred from homology"/>
<protein>
    <recommendedName>
        <fullName evidence="8 10">Cystathionine beta-synthase</fullName>
        <ecNumber evidence="4 10">4.2.1.22</ecNumber>
    </recommendedName>
</protein>
<dbReference type="InterPro" id="IPR001216">
    <property type="entry name" value="P-phosphate_BS"/>
</dbReference>
<dbReference type="SMART" id="SM00116">
    <property type="entry name" value="CBS"/>
    <property type="match status" value="2"/>
</dbReference>
<dbReference type="PROSITE" id="PS00901">
    <property type="entry name" value="CYS_SYNTHASE"/>
    <property type="match status" value="1"/>
</dbReference>
<dbReference type="CDD" id="cd01561">
    <property type="entry name" value="CBS_like"/>
    <property type="match status" value="1"/>
</dbReference>
<organism evidence="14 15">
    <name type="scientific">Streptacidiphilus cavernicola</name>
    <dbReference type="NCBI Taxonomy" id="3342716"/>
    <lineage>
        <taxon>Bacteria</taxon>
        <taxon>Bacillati</taxon>
        <taxon>Actinomycetota</taxon>
        <taxon>Actinomycetes</taxon>
        <taxon>Kitasatosporales</taxon>
        <taxon>Streptomycetaceae</taxon>
        <taxon>Streptacidiphilus</taxon>
    </lineage>
</organism>
<dbReference type="InterPro" id="IPR036052">
    <property type="entry name" value="TrpB-like_PALP_sf"/>
</dbReference>
<evidence type="ECO:0000256" key="2">
    <source>
        <dbReference type="ARBA" id="ARBA00005003"/>
    </source>
</evidence>
<dbReference type="InterPro" id="IPR050214">
    <property type="entry name" value="Cys_Synth/Cystath_Beta-Synth"/>
</dbReference>
<dbReference type="EMBL" id="JBHEZZ010000006">
    <property type="protein sequence ID" value="MFC1402518.1"/>
    <property type="molecule type" value="Genomic_DNA"/>
</dbReference>
<dbReference type="GO" id="GO:0004122">
    <property type="term" value="F:cystathionine beta-synthase activity"/>
    <property type="evidence" value="ECO:0007669"/>
    <property type="project" value="UniProtKB-EC"/>
</dbReference>
<keyword evidence="6 11" id="KW-0129">CBS domain</keyword>
<dbReference type="PROSITE" id="PS51371">
    <property type="entry name" value="CBS"/>
    <property type="match status" value="2"/>
</dbReference>
<dbReference type="PANTHER" id="PTHR10314">
    <property type="entry name" value="CYSTATHIONINE BETA-SYNTHASE"/>
    <property type="match status" value="1"/>
</dbReference>
<comment type="pathway">
    <text evidence="2">Amino-acid biosynthesis; L-cysteine biosynthesis; L-cysteine from L-homocysteine and L-serine: step 1/2.</text>
</comment>
<keyword evidence="15" id="KW-1185">Reference proteome</keyword>
<dbReference type="InterPro" id="IPR005857">
    <property type="entry name" value="Cysta_beta_synth"/>
</dbReference>
<dbReference type="Gene3D" id="3.10.580.10">
    <property type="entry name" value="CBS-domain"/>
    <property type="match status" value="1"/>
</dbReference>
<evidence type="ECO:0000256" key="4">
    <source>
        <dbReference type="ARBA" id="ARBA00012041"/>
    </source>
</evidence>
<dbReference type="SUPFAM" id="SSF53686">
    <property type="entry name" value="Tryptophan synthase beta subunit-like PLP-dependent enzymes"/>
    <property type="match status" value="1"/>
</dbReference>
<comment type="caution">
    <text evidence="14">The sequence shown here is derived from an EMBL/GenBank/DDBJ whole genome shotgun (WGS) entry which is preliminary data.</text>
</comment>
<comment type="cofactor">
    <cofactor evidence="1">
        <name>pyridoxal 5'-phosphate</name>
        <dbReference type="ChEBI" id="CHEBI:597326"/>
    </cofactor>
</comment>
<feature type="domain" description="CBS" evidence="13">
    <location>
        <begin position="340"/>
        <end position="405"/>
    </location>
</feature>
<evidence type="ECO:0000256" key="9">
    <source>
        <dbReference type="ARBA" id="ARBA00047490"/>
    </source>
</evidence>
<evidence type="ECO:0000256" key="5">
    <source>
        <dbReference type="ARBA" id="ARBA00022898"/>
    </source>
</evidence>
<dbReference type="Proteomes" id="UP001592528">
    <property type="component" value="Unassembled WGS sequence"/>
</dbReference>
<evidence type="ECO:0000256" key="3">
    <source>
        <dbReference type="ARBA" id="ARBA00007103"/>
    </source>
</evidence>
<sequence>MRYHESIIDLVGNTPLVRLNKVAEGISATVLAKVEYFNPGGSVKDRIAMRMIEAAEKSGALKPGGTIVEPTSGNTGVGLAIVAQQKGYRCIFVCPDKVSTDKINVLRAYGADVVVCPTAVAPEHPDSYYNVSDRLVRETPGAWKPDQYSNPENPASHYHSTGPELWEQTGGRITHFVAGVGTGGTISGTGRYLKDVSDGAVQVIGADPEGSVYSGGTGRPYLVEGVGEDFWPTAYDRSVADEIVPVSDKDSFQMTRRLAKEEGLLVGGSCGMAVVAALRVAERLGPEDVVVVLLPDSGRGYLSKIFNDDWMQDYGFLDEGGPEAVAGDVLARKDGLEHDGIPQFVHIHPNESVGEAVHILREYGVSQMPVVSPGAGHPDVMAGEVIGSVVERDLLDGLFAKRFELGDLIGPHMSPPLPVVGSGESVTRLMGVLEKADAAVVLVDGKPQGIVTRQDLLAFLSAHGGALGGAHGTGVGVH</sequence>
<evidence type="ECO:0000256" key="10">
    <source>
        <dbReference type="NCBIfam" id="TIGR01137"/>
    </source>
</evidence>
<evidence type="ECO:0000256" key="8">
    <source>
        <dbReference type="ARBA" id="ARBA00026192"/>
    </source>
</evidence>
<evidence type="ECO:0000256" key="7">
    <source>
        <dbReference type="ARBA" id="ARBA00023239"/>
    </source>
</evidence>
<dbReference type="NCBIfam" id="TIGR01137">
    <property type="entry name" value="cysta_beta"/>
    <property type="match status" value="1"/>
</dbReference>
<evidence type="ECO:0000256" key="1">
    <source>
        <dbReference type="ARBA" id="ARBA00001933"/>
    </source>
</evidence>
<dbReference type="EC" id="4.2.1.22" evidence="4 10"/>
<evidence type="ECO:0000259" key="13">
    <source>
        <dbReference type="PROSITE" id="PS51371"/>
    </source>
</evidence>
<feature type="region of interest" description="Disordered" evidence="12">
    <location>
        <begin position="142"/>
        <end position="164"/>
    </location>
</feature>
<keyword evidence="5" id="KW-0663">Pyridoxal phosphate</keyword>
<dbReference type="InterPro" id="IPR046342">
    <property type="entry name" value="CBS_dom_sf"/>
</dbReference>
<dbReference type="Pfam" id="PF00571">
    <property type="entry name" value="CBS"/>
    <property type="match status" value="2"/>
</dbReference>
<dbReference type="Gene3D" id="3.40.50.1100">
    <property type="match status" value="2"/>
</dbReference>
<comment type="catalytic activity">
    <reaction evidence="9">
        <text>L-homocysteine + L-serine = L,L-cystathionine + H2O</text>
        <dbReference type="Rhea" id="RHEA:10112"/>
        <dbReference type="ChEBI" id="CHEBI:15377"/>
        <dbReference type="ChEBI" id="CHEBI:33384"/>
        <dbReference type="ChEBI" id="CHEBI:58161"/>
        <dbReference type="ChEBI" id="CHEBI:58199"/>
        <dbReference type="EC" id="4.2.1.22"/>
    </reaction>
</comment>
<evidence type="ECO:0000256" key="12">
    <source>
        <dbReference type="SAM" id="MobiDB-lite"/>
    </source>
</evidence>
<dbReference type="Pfam" id="PF00291">
    <property type="entry name" value="PALP"/>
    <property type="match status" value="1"/>
</dbReference>
<accession>A0ABV6UM40</accession>
<dbReference type="InterPro" id="IPR000644">
    <property type="entry name" value="CBS_dom"/>
</dbReference>
<dbReference type="SUPFAM" id="SSF54631">
    <property type="entry name" value="CBS-domain pair"/>
    <property type="match status" value="1"/>
</dbReference>